<evidence type="ECO:0000256" key="1">
    <source>
        <dbReference type="ARBA" id="ARBA00023200"/>
    </source>
</evidence>
<comment type="caution">
    <text evidence="3">The sequence shown here is derived from an EMBL/GenBank/DDBJ whole genome shotgun (WGS) entry which is preliminary data.</text>
</comment>
<keyword evidence="2" id="KW-0929">Antimicrobial</keyword>
<comment type="catalytic activity">
    <reaction evidence="2">
        <text>Hydrolysis of (1-&gt;4)-beta-linkages between N-acetylmuramic acid and N-acetyl-D-glucosamine residues in a peptidoglycan and between N-acetyl-D-glucosamine residues in chitodextrins.</text>
        <dbReference type="EC" id="3.2.1.17"/>
    </reaction>
</comment>
<protein>
    <recommendedName>
        <fullName evidence="2">Lysozyme</fullName>
        <ecNumber evidence="2">3.2.1.17</ecNumber>
    </recommendedName>
</protein>
<dbReference type="InterPro" id="IPR051018">
    <property type="entry name" value="Bacteriophage_GH24"/>
</dbReference>
<dbReference type="InterPro" id="IPR023346">
    <property type="entry name" value="Lysozyme-like_dom_sf"/>
</dbReference>
<evidence type="ECO:0000313" key="3">
    <source>
        <dbReference type="EMBL" id="STW66805.1"/>
    </source>
</evidence>
<dbReference type="InterPro" id="IPR002196">
    <property type="entry name" value="Glyco_hydro_24"/>
</dbReference>
<proteinExistence type="inferred from homology"/>
<dbReference type="InterPro" id="IPR033907">
    <property type="entry name" value="Endolysin_autolysin"/>
</dbReference>
<dbReference type="GO" id="GO:0031640">
    <property type="term" value="P:killing of cells of another organism"/>
    <property type="evidence" value="ECO:0007669"/>
    <property type="project" value="UniProtKB-KW"/>
</dbReference>
<dbReference type="GO" id="GO:0016998">
    <property type="term" value="P:cell wall macromolecule catabolic process"/>
    <property type="evidence" value="ECO:0007669"/>
    <property type="project" value="InterPro"/>
</dbReference>
<gene>
    <name evidence="3" type="ORF">NCTC11685_04566</name>
</gene>
<comment type="similarity">
    <text evidence="2">Belongs to the glycosyl hydrolase 24 family.</text>
</comment>
<dbReference type="GO" id="GO:0009253">
    <property type="term" value="P:peptidoglycan catabolic process"/>
    <property type="evidence" value="ECO:0007669"/>
    <property type="project" value="InterPro"/>
</dbReference>
<dbReference type="AlphaFoldDB" id="A0A7H4PFX8"/>
<dbReference type="Gene3D" id="1.10.1740.240">
    <property type="match status" value="1"/>
</dbReference>
<evidence type="ECO:0000256" key="2">
    <source>
        <dbReference type="RuleBase" id="RU003788"/>
    </source>
</evidence>
<dbReference type="Pfam" id="PF00959">
    <property type="entry name" value="Phage_lysozyme"/>
    <property type="match status" value="1"/>
</dbReference>
<sequence length="179" mass="20336">MSPTIPPLSLHGLEFIKRMQGLALAPYRDESGLRVIGYGHVLNDYESFPHFTREIAETLLIVDLLQCQRELKRRLQVTLNQAQYDALVSLAFSCGAASPALDTVLTHLNHQRFADALSAWEKYSQRPRTAARRVRKIQNQSRLSFADAMKDHRRLGTILHVEPTVQRLKMGLYRAGADI</sequence>
<dbReference type="GO" id="GO:0003796">
    <property type="term" value="F:lysozyme activity"/>
    <property type="evidence" value="ECO:0007669"/>
    <property type="project" value="UniProtKB-EC"/>
</dbReference>
<keyword evidence="2" id="KW-0378">Hydrolase</keyword>
<organism evidence="3 4">
    <name type="scientific">Klebsiella michiganensis</name>
    <dbReference type="NCBI Taxonomy" id="1134687"/>
    <lineage>
        <taxon>Bacteria</taxon>
        <taxon>Pseudomonadati</taxon>
        <taxon>Pseudomonadota</taxon>
        <taxon>Gammaproteobacteria</taxon>
        <taxon>Enterobacterales</taxon>
        <taxon>Enterobacteriaceae</taxon>
        <taxon>Klebsiella/Raoultella group</taxon>
        <taxon>Klebsiella</taxon>
    </lineage>
</organism>
<dbReference type="CDD" id="cd00737">
    <property type="entry name" value="lyz_endolysin_autolysin"/>
    <property type="match status" value="1"/>
</dbReference>
<keyword evidence="2" id="KW-0081">Bacteriolytic enzyme</keyword>
<dbReference type="Proteomes" id="UP000254863">
    <property type="component" value="Unassembled WGS sequence"/>
</dbReference>
<reference evidence="3 4" key="1">
    <citation type="submission" date="2018-06" db="EMBL/GenBank/DDBJ databases">
        <authorList>
            <consortium name="Pathogen Informatics"/>
            <person name="Doyle S."/>
        </authorList>
    </citation>
    <scope>NUCLEOTIDE SEQUENCE [LARGE SCALE GENOMIC DNA]</scope>
    <source>
        <strain evidence="3 4">NCTC11685</strain>
    </source>
</reference>
<dbReference type="EMBL" id="UGMS01000002">
    <property type="protein sequence ID" value="STW66805.1"/>
    <property type="molecule type" value="Genomic_DNA"/>
</dbReference>
<keyword evidence="2" id="KW-0326">Glycosidase</keyword>
<dbReference type="PANTHER" id="PTHR38107">
    <property type="match status" value="1"/>
</dbReference>
<dbReference type="GO" id="GO:0042742">
    <property type="term" value="P:defense response to bacterium"/>
    <property type="evidence" value="ECO:0007669"/>
    <property type="project" value="UniProtKB-KW"/>
</dbReference>
<name>A0A7H4PFX8_9ENTR</name>
<keyword evidence="1" id="KW-1035">Host cytoplasm</keyword>
<dbReference type="EC" id="3.2.1.17" evidence="2"/>
<dbReference type="SUPFAM" id="SSF53955">
    <property type="entry name" value="Lysozyme-like"/>
    <property type="match status" value="1"/>
</dbReference>
<dbReference type="PANTHER" id="PTHR38107:SF3">
    <property type="entry name" value="LYSOZYME RRRD-RELATED"/>
    <property type="match status" value="1"/>
</dbReference>
<accession>A0A7H4PFX8</accession>
<evidence type="ECO:0000313" key="4">
    <source>
        <dbReference type="Proteomes" id="UP000254863"/>
    </source>
</evidence>